<accession>A0A6J5RC41</accession>
<proteinExistence type="predicted"/>
<evidence type="ECO:0000256" key="1">
    <source>
        <dbReference type="SAM" id="Coils"/>
    </source>
</evidence>
<gene>
    <name evidence="2" type="ORF">UFOVP1202_28</name>
</gene>
<feature type="coiled-coil region" evidence="1">
    <location>
        <begin position="29"/>
        <end position="56"/>
    </location>
</feature>
<evidence type="ECO:0000313" key="2">
    <source>
        <dbReference type="EMBL" id="CAB4190095.1"/>
    </source>
</evidence>
<dbReference type="Pfam" id="PF23984">
    <property type="entry name" value="DUF7307"/>
    <property type="match status" value="1"/>
</dbReference>
<keyword evidence="1" id="KW-0175">Coiled coil</keyword>
<dbReference type="InterPro" id="IPR055731">
    <property type="entry name" value="Pam3_gp33-like"/>
</dbReference>
<reference evidence="2" key="1">
    <citation type="submission" date="2020-05" db="EMBL/GenBank/DDBJ databases">
        <authorList>
            <person name="Chiriac C."/>
            <person name="Salcher M."/>
            <person name="Ghai R."/>
            <person name="Kavagutti S V."/>
        </authorList>
    </citation>
    <scope>NUCLEOTIDE SEQUENCE</scope>
</reference>
<name>A0A6J5RC41_9CAUD</name>
<protein>
    <submittedName>
        <fullName evidence="2">Uncharacterized protein</fullName>
    </submittedName>
</protein>
<dbReference type="EMBL" id="LR797147">
    <property type="protein sequence ID" value="CAB4190095.1"/>
    <property type="molecule type" value="Genomic_DNA"/>
</dbReference>
<sequence>MSETQLSMSDIFDEAAALSSLDKDTMKTLSDLVKTLRRIEDQIADSEEHTKVLKGEKHRLSTELIPSLMAEMGTERIDVDGVAVTIKPIVHASIPEDRREEAFGWLRSSGNEDIIKNDVTLTFGKGKDNVVKNLIADLEKQGYDPQHKVHVHPMTLKAFVREQLEKGTSINLDMFGAYVLNTAEIRRK</sequence>
<organism evidence="2">
    <name type="scientific">uncultured Caudovirales phage</name>
    <dbReference type="NCBI Taxonomy" id="2100421"/>
    <lineage>
        <taxon>Viruses</taxon>
        <taxon>Duplodnaviria</taxon>
        <taxon>Heunggongvirae</taxon>
        <taxon>Uroviricota</taxon>
        <taxon>Caudoviricetes</taxon>
        <taxon>Peduoviridae</taxon>
        <taxon>Maltschvirus</taxon>
        <taxon>Maltschvirus maltsch</taxon>
    </lineage>
</organism>